<dbReference type="AlphaFoldDB" id="A0A9N8JD30"/>
<dbReference type="Proteomes" id="UP000716446">
    <property type="component" value="Unassembled WGS sequence"/>
</dbReference>
<feature type="transmembrane region" description="Helical" evidence="1">
    <location>
        <begin position="333"/>
        <end position="351"/>
    </location>
</feature>
<feature type="transmembrane region" description="Helical" evidence="1">
    <location>
        <begin position="295"/>
        <end position="313"/>
    </location>
</feature>
<keyword evidence="1" id="KW-0812">Transmembrane</keyword>
<keyword evidence="1" id="KW-0472">Membrane</keyword>
<accession>A0A9N8JD30</accession>
<keyword evidence="1" id="KW-1133">Transmembrane helix</keyword>
<comment type="caution">
    <text evidence="2">The sequence shown here is derived from an EMBL/GenBank/DDBJ whole genome shotgun (WGS) entry which is preliminary data.</text>
</comment>
<protein>
    <submittedName>
        <fullName evidence="2">Uncharacterized protein</fullName>
    </submittedName>
</protein>
<name>A0A9N8JD30_9PEZI</name>
<organism evidence="2 3">
    <name type="scientific">Aureobasidium vineae</name>
    <dbReference type="NCBI Taxonomy" id="2773715"/>
    <lineage>
        <taxon>Eukaryota</taxon>
        <taxon>Fungi</taxon>
        <taxon>Dikarya</taxon>
        <taxon>Ascomycota</taxon>
        <taxon>Pezizomycotina</taxon>
        <taxon>Dothideomycetes</taxon>
        <taxon>Dothideomycetidae</taxon>
        <taxon>Dothideales</taxon>
        <taxon>Saccotheciaceae</taxon>
        <taxon>Aureobasidium</taxon>
    </lineage>
</organism>
<reference evidence="2" key="1">
    <citation type="submission" date="2020-06" db="EMBL/GenBank/DDBJ databases">
        <authorList>
            <person name="Onetto C."/>
        </authorList>
    </citation>
    <scope>NUCLEOTIDE SEQUENCE</scope>
</reference>
<evidence type="ECO:0000256" key="1">
    <source>
        <dbReference type="SAM" id="Phobius"/>
    </source>
</evidence>
<keyword evidence="3" id="KW-1185">Reference proteome</keyword>
<evidence type="ECO:0000313" key="3">
    <source>
        <dbReference type="Proteomes" id="UP000716446"/>
    </source>
</evidence>
<sequence length="429" mass="47538">MKAFSPPRTASLCQFCRQSSTRQAAAPWTSSNRLFQQSRPVSSTSTRTGAPLRTIPSTAVSNRQSRRWLASSAVPIEDTSTTATELPPSDISQQDLADYNARVQKLAKTILDHPRVPTEDDLVNVLTDYNHMAQRLVNIKDSQQKRTTTQPEKTATSALLSNLDAPSKPSITKLRLLESLTAKAFDMLLYGPVFITPRILRLYIDLQCLLKRPASFPAVFTLYREKPVPRPSSEAGLIAYDNPNPDKPAAAVQPAVADMAIDAAIASRDLALALATIEATYCTTAYKRSKFLRSALFPLTGFLLTPPAAYTLATRFSDYQNTMDPAMATNIAMAAMMTYSVCVGSIGYVALTTANDQMVRVTWAPGVPLWERWVREEERAALDKLSQAWGFASTEKWGEEEGEEWDFLKEFCGLRGMMLDRVELMDGME</sequence>
<dbReference type="EMBL" id="CAIJEN010000002">
    <property type="protein sequence ID" value="CAD0082877.1"/>
    <property type="molecule type" value="Genomic_DNA"/>
</dbReference>
<gene>
    <name evidence="2" type="ORF">AWRI4619_LOCUS1444</name>
</gene>
<evidence type="ECO:0000313" key="2">
    <source>
        <dbReference type="EMBL" id="CAD0082877.1"/>
    </source>
</evidence>
<proteinExistence type="predicted"/>